<proteinExistence type="predicted"/>
<evidence type="ECO:0000256" key="1">
    <source>
        <dbReference type="SAM" id="Phobius"/>
    </source>
</evidence>
<sequence>MKLSNASVILKDTGKILHNRTVLYFVLFLAIANLLILAVGNEYKYISVFFLTGFVTSFFSKNMMVIMCIAMVITNILKFGTVNEGFEGKKVLPVVTPPTVTTGNAAPKEGHVAPSAPAAVAEGHVAPSAPAPVKEGNAAKAKLSSLSEEEAKELVENMDKMKEIEPLVTAINNLFAKFQ</sequence>
<keyword evidence="1" id="KW-0472">Membrane</keyword>
<organism evidence="2">
    <name type="scientific">viral metagenome</name>
    <dbReference type="NCBI Taxonomy" id="1070528"/>
    <lineage>
        <taxon>unclassified sequences</taxon>
        <taxon>metagenomes</taxon>
        <taxon>organismal metagenomes</taxon>
    </lineage>
</organism>
<dbReference type="EMBL" id="MN739017">
    <property type="protein sequence ID" value="QHT35301.1"/>
    <property type="molecule type" value="Genomic_DNA"/>
</dbReference>
<name>A0A6C0F365_9ZZZZ</name>
<feature type="transmembrane region" description="Helical" evidence="1">
    <location>
        <begin position="45"/>
        <end position="73"/>
    </location>
</feature>
<feature type="transmembrane region" description="Helical" evidence="1">
    <location>
        <begin position="21"/>
        <end position="39"/>
    </location>
</feature>
<keyword evidence="1" id="KW-1133">Transmembrane helix</keyword>
<dbReference type="AlphaFoldDB" id="A0A6C0F365"/>
<accession>A0A6C0F365</accession>
<protein>
    <submittedName>
        <fullName evidence="2">Uncharacterized protein</fullName>
    </submittedName>
</protein>
<reference evidence="2" key="1">
    <citation type="journal article" date="2020" name="Nature">
        <title>Giant virus diversity and host interactions through global metagenomics.</title>
        <authorList>
            <person name="Schulz F."/>
            <person name="Roux S."/>
            <person name="Paez-Espino D."/>
            <person name="Jungbluth S."/>
            <person name="Walsh D.A."/>
            <person name="Denef V.J."/>
            <person name="McMahon K.D."/>
            <person name="Konstantinidis K.T."/>
            <person name="Eloe-Fadrosh E.A."/>
            <person name="Kyrpides N.C."/>
            <person name="Woyke T."/>
        </authorList>
    </citation>
    <scope>NUCLEOTIDE SEQUENCE</scope>
    <source>
        <strain evidence="2">GVMAG-M-3300009180-1</strain>
    </source>
</reference>
<evidence type="ECO:0000313" key="2">
    <source>
        <dbReference type="EMBL" id="QHT35301.1"/>
    </source>
</evidence>
<keyword evidence="1" id="KW-0812">Transmembrane</keyword>